<proteinExistence type="predicted"/>
<evidence type="ECO:0000313" key="1">
    <source>
        <dbReference type="EMBL" id="EKC38423.1"/>
    </source>
</evidence>
<dbReference type="InParanoid" id="K1QXK6"/>
<reference evidence="1" key="1">
    <citation type="journal article" date="2012" name="Nature">
        <title>The oyster genome reveals stress adaptation and complexity of shell formation.</title>
        <authorList>
            <person name="Zhang G."/>
            <person name="Fang X."/>
            <person name="Guo X."/>
            <person name="Li L."/>
            <person name="Luo R."/>
            <person name="Xu F."/>
            <person name="Yang P."/>
            <person name="Zhang L."/>
            <person name="Wang X."/>
            <person name="Qi H."/>
            <person name="Xiong Z."/>
            <person name="Que H."/>
            <person name="Xie Y."/>
            <person name="Holland P.W."/>
            <person name="Paps J."/>
            <person name="Zhu Y."/>
            <person name="Wu F."/>
            <person name="Chen Y."/>
            <person name="Wang J."/>
            <person name="Peng C."/>
            <person name="Meng J."/>
            <person name="Yang L."/>
            <person name="Liu J."/>
            <person name="Wen B."/>
            <person name="Zhang N."/>
            <person name="Huang Z."/>
            <person name="Zhu Q."/>
            <person name="Feng Y."/>
            <person name="Mount A."/>
            <person name="Hedgecock D."/>
            <person name="Xu Z."/>
            <person name="Liu Y."/>
            <person name="Domazet-Loso T."/>
            <person name="Du Y."/>
            <person name="Sun X."/>
            <person name="Zhang S."/>
            <person name="Liu B."/>
            <person name="Cheng P."/>
            <person name="Jiang X."/>
            <person name="Li J."/>
            <person name="Fan D."/>
            <person name="Wang W."/>
            <person name="Fu W."/>
            <person name="Wang T."/>
            <person name="Wang B."/>
            <person name="Zhang J."/>
            <person name="Peng Z."/>
            <person name="Li Y."/>
            <person name="Li N."/>
            <person name="Wang J."/>
            <person name="Chen M."/>
            <person name="He Y."/>
            <person name="Tan F."/>
            <person name="Song X."/>
            <person name="Zheng Q."/>
            <person name="Huang R."/>
            <person name="Yang H."/>
            <person name="Du X."/>
            <person name="Chen L."/>
            <person name="Yang M."/>
            <person name="Gaffney P.M."/>
            <person name="Wang S."/>
            <person name="Luo L."/>
            <person name="She Z."/>
            <person name="Ming Y."/>
            <person name="Huang W."/>
            <person name="Zhang S."/>
            <person name="Huang B."/>
            <person name="Zhang Y."/>
            <person name="Qu T."/>
            <person name="Ni P."/>
            <person name="Miao G."/>
            <person name="Wang J."/>
            <person name="Wang Q."/>
            <person name="Steinberg C.E."/>
            <person name="Wang H."/>
            <person name="Li N."/>
            <person name="Qian L."/>
            <person name="Zhang G."/>
            <person name="Li Y."/>
            <person name="Yang H."/>
            <person name="Liu X."/>
            <person name="Wang J."/>
            <person name="Yin Y."/>
            <person name="Wang J."/>
        </authorList>
    </citation>
    <scope>NUCLEOTIDE SEQUENCE [LARGE SCALE GENOMIC DNA]</scope>
    <source>
        <strain evidence="1">05x7-T-G4-1.051#20</strain>
    </source>
</reference>
<dbReference type="AlphaFoldDB" id="K1QXK6"/>
<accession>K1QXK6</accession>
<sequence>MKLNLENGYIPCLFRSKELLASPVTKLMTMQTISGHWLARECTHAPVVAKSLTCDPLKEDLEQKKN</sequence>
<dbReference type="HOGENOM" id="CLU_2833676_0_0_1"/>
<name>K1QXK6_MAGGI</name>
<dbReference type="EMBL" id="JH819164">
    <property type="protein sequence ID" value="EKC38423.1"/>
    <property type="molecule type" value="Genomic_DNA"/>
</dbReference>
<gene>
    <name evidence="1" type="ORF">CGI_10008798</name>
</gene>
<protein>
    <submittedName>
        <fullName evidence="1">Uncharacterized protein</fullName>
    </submittedName>
</protein>
<organism evidence="1">
    <name type="scientific">Magallana gigas</name>
    <name type="common">Pacific oyster</name>
    <name type="synonym">Crassostrea gigas</name>
    <dbReference type="NCBI Taxonomy" id="29159"/>
    <lineage>
        <taxon>Eukaryota</taxon>
        <taxon>Metazoa</taxon>
        <taxon>Spiralia</taxon>
        <taxon>Lophotrochozoa</taxon>
        <taxon>Mollusca</taxon>
        <taxon>Bivalvia</taxon>
        <taxon>Autobranchia</taxon>
        <taxon>Pteriomorphia</taxon>
        <taxon>Ostreida</taxon>
        <taxon>Ostreoidea</taxon>
        <taxon>Ostreidae</taxon>
        <taxon>Magallana</taxon>
    </lineage>
</organism>